<reference evidence="1 2" key="1">
    <citation type="submission" date="2017-12" db="EMBL/GenBank/DDBJ databases">
        <title>Phylogenetic diversity of female urinary microbiome.</title>
        <authorList>
            <person name="Thomas-White K."/>
            <person name="Wolfe A.J."/>
        </authorList>
    </citation>
    <scope>NUCLEOTIDE SEQUENCE [LARGE SCALE GENOMIC DNA]</scope>
    <source>
        <strain evidence="1 2">UMB0416</strain>
    </source>
</reference>
<dbReference type="AlphaFoldDB" id="A0A2I1RIV6"/>
<dbReference type="NCBIfam" id="TIGR01634">
    <property type="entry name" value="tail_P2_I"/>
    <property type="match status" value="1"/>
</dbReference>
<comment type="caution">
    <text evidence="1">The sequence shown here is derived from an EMBL/GenBank/DDBJ whole genome shotgun (WGS) entry which is preliminary data.</text>
</comment>
<dbReference type="Proteomes" id="UP000234914">
    <property type="component" value="Unassembled WGS sequence"/>
</dbReference>
<dbReference type="RefSeq" id="WP_101964103.1">
    <property type="nucleotide sequence ID" value="NZ_PKJS01000005.1"/>
</dbReference>
<accession>A0A2I1RIV6</accession>
<dbReference type="InterPro" id="IPR006521">
    <property type="entry name" value="Tail_protein_I"/>
</dbReference>
<dbReference type="Pfam" id="PF09684">
    <property type="entry name" value="Tail_P2_I"/>
    <property type="match status" value="1"/>
</dbReference>
<gene>
    <name evidence="1" type="ORF">CYJ96_04545</name>
</gene>
<name>A0A2I1RIV6_FAUOS</name>
<proteinExistence type="predicted"/>
<organism evidence="1 2">
    <name type="scientific">Faucicola osloensis</name>
    <name type="common">Moraxella osloensis</name>
    <dbReference type="NCBI Taxonomy" id="34062"/>
    <lineage>
        <taxon>Bacteria</taxon>
        <taxon>Pseudomonadati</taxon>
        <taxon>Pseudomonadota</taxon>
        <taxon>Gammaproteobacteria</taxon>
        <taxon>Moraxellales</taxon>
        <taxon>Moraxellaceae</taxon>
        <taxon>Faucicola</taxon>
    </lineage>
</organism>
<dbReference type="EMBL" id="PKJS01000005">
    <property type="protein sequence ID" value="PKZ69069.1"/>
    <property type="molecule type" value="Genomic_DNA"/>
</dbReference>
<evidence type="ECO:0000313" key="2">
    <source>
        <dbReference type="Proteomes" id="UP000234914"/>
    </source>
</evidence>
<protein>
    <submittedName>
        <fullName evidence="1">Phage tail protein I</fullName>
    </submittedName>
</protein>
<sequence>MSNMPTFDDTAEAYVDQSLLPKNSTLLEKLIEGQAMRIRDIPVMFYQLIDADTCPVPFLPWLAWARRVEYWSGDWSEQTKRQVIKEARTFNEQRGTQSTLSQAMNNLGLGHDLTAWHELSPKGKPFTFTVGITSGRVSVQQHQEIYTALDSVKSARDIFSVDASIVHNTRFFIAGACRVGETVYLDTKVI</sequence>
<evidence type="ECO:0000313" key="1">
    <source>
        <dbReference type="EMBL" id="PKZ69069.1"/>
    </source>
</evidence>